<dbReference type="GO" id="GO:0009450">
    <property type="term" value="P:gamma-aminobutyric acid catabolic process"/>
    <property type="evidence" value="ECO:0007669"/>
    <property type="project" value="TreeGrafter"/>
</dbReference>
<dbReference type="InterPro" id="IPR015590">
    <property type="entry name" value="Aldehyde_DH_dom"/>
</dbReference>
<dbReference type="SUPFAM" id="SSF53720">
    <property type="entry name" value="ALDH-like"/>
    <property type="match status" value="1"/>
</dbReference>
<dbReference type="STRING" id="5643.A0A060S5B7"/>
<reference evidence="5" key="1">
    <citation type="submission" date="2014-01" db="EMBL/GenBank/DDBJ databases">
        <title>The genome of the white-rot fungus Pycnoporus cinnabarinus: a basidiomycete model with a versatile arsenal for lignocellulosic biomass breakdown.</title>
        <authorList>
            <person name="Levasseur A."/>
            <person name="Lomascolo A."/>
            <person name="Ruiz-Duenas F.J."/>
            <person name="Uzan E."/>
            <person name="Piumi F."/>
            <person name="Kues U."/>
            <person name="Ram A.F.J."/>
            <person name="Murat C."/>
            <person name="Haon M."/>
            <person name="Benoit I."/>
            <person name="Arfi Y."/>
            <person name="Chevret D."/>
            <person name="Drula E."/>
            <person name="Kwon M.J."/>
            <person name="Gouret P."/>
            <person name="Lesage-Meessen L."/>
            <person name="Lombard V."/>
            <person name="Mariette J."/>
            <person name="Noirot C."/>
            <person name="Park J."/>
            <person name="Patyshakuliyeva A."/>
            <person name="Wieneger R.A.B."/>
            <person name="Wosten H.A.B."/>
            <person name="Martin F."/>
            <person name="Coutinho P.M."/>
            <person name="de Vries R."/>
            <person name="Martinez A.T."/>
            <person name="Klopp C."/>
            <person name="Pontarotti P."/>
            <person name="Henrissat B."/>
            <person name="Record E."/>
        </authorList>
    </citation>
    <scope>NUCLEOTIDE SEQUENCE [LARGE SCALE GENOMIC DNA]</scope>
    <source>
        <strain evidence="5">BRFM137</strain>
    </source>
</reference>
<feature type="domain" description="Aldehyde dehydrogenase" evidence="4">
    <location>
        <begin position="20"/>
        <end position="391"/>
    </location>
</feature>
<dbReference type="PANTHER" id="PTHR43353:SF6">
    <property type="entry name" value="CYTOPLASMIC ALDEHYDE DEHYDROGENASE (EUROFUNG)"/>
    <property type="match status" value="1"/>
</dbReference>
<dbReference type="OrthoDB" id="310895at2759"/>
<evidence type="ECO:0000256" key="1">
    <source>
        <dbReference type="ARBA" id="ARBA00023002"/>
    </source>
</evidence>
<proteinExistence type="inferred from homology"/>
<dbReference type="InterPro" id="IPR016163">
    <property type="entry name" value="Ald_DH_C"/>
</dbReference>
<accession>A0A060S5B7</accession>
<dbReference type="Proteomes" id="UP000029665">
    <property type="component" value="Unassembled WGS sequence"/>
</dbReference>
<dbReference type="EMBL" id="CCBP010000052">
    <property type="protein sequence ID" value="CDO69642.1"/>
    <property type="molecule type" value="Genomic_DNA"/>
</dbReference>
<dbReference type="Pfam" id="PF00171">
    <property type="entry name" value="Aldedh"/>
    <property type="match status" value="1"/>
</dbReference>
<dbReference type="InterPro" id="IPR029510">
    <property type="entry name" value="Ald_DH_CS_GLU"/>
</dbReference>
<dbReference type="PROSITE" id="PS00687">
    <property type="entry name" value="ALDEHYDE_DEHYDR_GLU"/>
    <property type="match status" value="1"/>
</dbReference>
<dbReference type="InterPro" id="IPR016161">
    <property type="entry name" value="Ald_DH/histidinol_DH"/>
</dbReference>
<dbReference type="PANTHER" id="PTHR43353">
    <property type="entry name" value="SUCCINATE-SEMIALDEHYDE DEHYDROGENASE, MITOCHONDRIAL"/>
    <property type="match status" value="1"/>
</dbReference>
<keyword evidence="1 3" id="KW-0560">Oxidoreductase</keyword>
<evidence type="ECO:0000313" key="6">
    <source>
        <dbReference type="Proteomes" id="UP000029665"/>
    </source>
</evidence>
<dbReference type="GO" id="GO:0004777">
    <property type="term" value="F:succinate-semialdehyde dehydrogenase (NAD+) activity"/>
    <property type="evidence" value="ECO:0007669"/>
    <property type="project" value="TreeGrafter"/>
</dbReference>
<comment type="caution">
    <text evidence="5">The sequence shown here is derived from an EMBL/GenBank/DDBJ whole genome shotgun (WGS) entry which is preliminary data.</text>
</comment>
<comment type="similarity">
    <text evidence="3">Belongs to the aldehyde dehydrogenase family.</text>
</comment>
<dbReference type="Gene3D" id="3.40.605.10">
    <property type="entry name" value="Aldehyde Dehydrogenase, Chain A, domain 1"/>
    <property type="match status" value="1"/>
</dbReference>
<dbReference type="InterPro" id="IPR016162">
    <property type="entry name" value="Ald_DH_N"/>
</dbReference>
<evidence type="ECO:0000256" key="3">
    <source>
        <dbReference type="RuleBase" id="RU003345"/>
    </source>
</evidence>
<protein>
    <recommendedName>
        <fullName evidence="4">Aldehyde dehydrogenase domain-containing protein</fullName>
    </recommendedName>
</protein>
<feature type="active site" evidence="2">
    <location>
        <position position="257"/>
    </location>
</feature>
<sequence>MCAPATMSVPFTPLYIDGQWRPSSTGVTFDVRNPTSGKVVGTAAAASAEDCTAAVEAASRAFKTWENSPLSQRRDILIRASDNFAKKREEVAKVAREETAITEDWLPVNFEWPIDQMRDIASATMRLKGETGLSIIPGGQVFTQKRAIGVVIVPWNAPVILTLRAVAVPIVCGNTVVLKTSEYSPKLQAMIVEVLEEAGLPAGVLNCISTSKEDSPARTTDIIAHPKVRKINFTGSDVVGRIIAQEAGKYLKPCVLELGGKAPVVVLNDADIPRAARAITSSALLHSGQICMSTERVIVQKGAASELINTLTELFKRVKAGDPHLDRAAHIGALFSADSPGNAISMLKDAVDQGAKVLVGDLTKEGAIMQPHLVVDVKPGMRLWDRETFAPGK</sequence>
<keyword evidence="6" id="KW-1185">Reference proteome</keyword>
<dbReference type="InterPro" id="IPR050740">
    <property type="entry name" value="Aldehyde_DH_Superfamily"/>
</dbReference>
<dbReference type="Gene3D" id="3.40.309.10">
    <property type="entry name" value="Aldehyde Dehydrogenase, Chain A, domain 2"/>
    <property type="match status" value="1"/>
</dbReference>
<evidence type="ECO:0000259" key="4">
    <source>
        <dbReference type="Pfam" id="PF00171"/>
    </source>
</evidence>
<dbReference type="HOGENOM" id="CLU_005391_1_0_1"/>
<name>A0A060S5B7_PYCCI</name>
<evidence type="ECO:0000256" key="2">
    <source>
        <dbReference type="PROSITE-ProRule" id="PRU10007"/>
    </source>
</evidence>
<evidence type="ECO:0000313" key="5">
    <source>
        <dbReference type="EMBL" id="CDO69642.1"/>
    </source>
</evidence>
<dbReference type="AlphaFoldDB" id="A0A060S5B7"/>
<gene>
    <name evidence="5" type="ORF">BN946_scf184851.g30</name>
</gene>
<dbReference type="OMA" id="MAYVNEH"/>
<organism evidence="5 6">
    <name type="scientific">Pycnoporus cinnabarinus</name>
    <name type="common">Cinnabar-red polypore</name>
    <name type="synonym">Trametes cinnabarina</name>
    <dbReference type="NCBI Taxonomy" id="5643"/>
    <lineage>
        <taxon>Eukaryota</taxon>
        <taxon>Fungi</taxon>
        <taxon>Dikarya</taxon>
        <taxon>Basidiomycota</taxon>
        <taxon>Agaricomycotina</taxon>
        <taxon>Agaricomycetes</taxon>
        <taxon>Polyporales</taxon>
        <taxon>Polyporaceae</taxon>
        <taxon>Trametes</taxon>
    </lineage>
</organism>